<protein>
    <submittedName>
        <fullName evidence="2">Uncharacterized protein</fullName>
    </submittedName>
</protein>
<sequence>MSTHSAGPRLLTKQDSAASSVSWRLSPSSSGYKSQSQMSESVTPSPTSTPHPISDSRQNSNGSSENQEHRSETSSSHIVWAVTDIHNVPKGSIIINPQVSGH</sequence>
<dbReference type="AlphaFoldDB" id="V5GV19"/>
<organism evidence="2">
    <name type="scientific">Anoplophora glabripennis</name>
    <name type="common">Asian longhorn beetle</name>
    <name type="synonym">Anoplophora nobilis</name>
    <dbReference type="NCBI Taxonomy" id="217634"/>
    <lineage>
        <taxon>Eukaryota</taxon>
        <taxon>Metazoa</taxon>
        <taxon>Ecdysozoa</taxon>
        <taxon>Arthropoda</taxon>
        <taxon>Hexapoda</taxon>
        <taxon>Insecta</taxon>
        <taxon>Pterygota</taxon>
        <taxon>Neoptera</taxon>
        <taxon>Endopterygota</taxon>
        <taxon>Coleoptera</taxon>
        <taxon>Polyphaga</taxon>
        <taxon>Cucujiformia</taxon>
        <taxon>Chrysomeloidea</taxon>
        <taxon>Cerambycidae</taxon>
        <taxon>Lamiinae</taxon>
        <taxon>Lamiini</taxon>
        <taxon>Anoplophora</taxon>
    </lineage>
</organism>
<evidence type="ECO:0000256" key="1">
    <source>
        <dbReference type="SAM" id="MobiDB-lite"/>
    </source>
</evidence>
<feature type="region of interest" description="Disordered" evidence="1">
    <location>
        <begin position="1"/>
        <end position="78"/>
    </location>
</feature>
<accession>V5GV19</accession>
<proteinExistence type="predicted"/>
<evidence type="ECO:0000313" key="2">
    <source>
        <dbReference type="EMBL" id="JAB67979.1"/>
    </source>
</evidence>
<dbReference type="OrthoDB" id="278430at2759"/>
<name>V5GV19_ANOGL</name>
<dbReference type="EMBL" id="GALX01000487">
    <property type="protein sequence ID" value="JAB67979.1"/>
    <property type="molecule type" value="Transcribed_RNA"/>
</dbReference>
<reference evidence="2" key="1">
    <citation type="submission" date="2013-07" db="EMBL/GenBank/DDBJ databases">
        <title>Midgut Transcriptome Profiling of Anoplphora glabripennis, a Lignocellulose Degrading, Wood-Boring Cerambycid.</title>
        <authorList>
            <person name="Scully E.D."/>
            <person name="Hoover K."/>
            <person name="Carlson J.E."/>
            <person name="Tien M."/>
            <person name="Geib S.M."/>
        </authorList>
    </citation>
    <scope>NUCLEOTIDE SEQUENCE</scope>
</reference>
<feature type="compositionally biased region" description="Low complexity" evidence="1">
    <location>
        <begin position="16"/>
        <end position="56"/>
    </location>
</feature>